<reference evidence="1 2" key="1">
    <citation type="submission" date="2019-06" db="EMBL/GenBank/DDBJ databases">
        <title>New taxonomy in bacterial strain CC-CFT640, isolated from vineyard.</title>
        <authorList>
            <person name="Lin S.-Y."/>
            <person name="Tsai C.-F."/>
            <person name="Young C.-C."/>
        </authorList>
    </citation>
    <scope>NUCLEOTIDE SEQUENCE [LARGE SCALE GENOMIC DNA]</scope>
    <source>
        <strain evidence="1 2">CC-CFT640</strain>
    </source>
</reference>
<gene>
    <name evidence="1" type="ORF">FHP25_28770</name>
</gene>
<comment type="caution">
    <text evidence="1">The sequence shown here is derived from an EMBL/GenBank/DDBJ whole genome shotgun (WGS) entry which is preliminary data.</text>
</comment>
<dbReference type="OrthoDB" id="284171at2"/>
<evidence type="ECO:0000313" key="1">
    <source>
        <dbReference type="EMBL" id="TXL71687.1"/>
    </source>
</evidence>
<name>A0A5C8PDT9_9HYPH</name>
<organism evidence="1 2">
    <name type="scientific">Vineibacter terrae</name>
    <dbReference type="NCBI Taxonomy" id="2586908"/>
    <lineage>
        <taxon>Bacteria</taxon>
        <taxon>Pseudomonadati</taxon>
        <taxon>Pseudomonadota</taxon>
        <taxon>Alphaproteobacteria</taxon>
        <taxon>Hyphomicrobiales</taxon>
        <taxon>Vineibacter</taxon>
    </lineage>
</organism>
<dbReference type="RefSeq" id="WP_147850446.1">
    <property type="nucleotide sequence ID" value="NZ_VDUZ01000040.1"/>
</dbReference>
<sequence>MAKKPAPLPNALKPWAEAQQRFHLSHAHVQMARELGLNPKKLGKLVGTKQQPWKLKLPDYIVKLYAKNFGKTRPDVVRSLAEVASAQADKKAAGHDRKAAMRVSLASFEAHHPPWPDDDQLIPEAPDYEGVVDEAESPPMWT</sequence>
<evidence type="ECO:0000313" key="2">
    <source>
        <dbReference type="Proteomes" id="UP000321638"/>
    </source>
</evidence>
<dbReference type="Proteomes" id="UP000321638">
    <property type="component" value="Unassembled WGS sequence"/>
</dbReference>
<dbReference type="AlphaFoldDB" id="A0A5C8PDT9"/>
<keyword evidence="2" id="KW-1185">Reference proteome</keyword>
<dbReference type="EMBL" id="VDUZ01000040">
    <property type="protein sequence ID" value="TXL71687.1"/>
    <property type="molecule type" value="Genomic_DNA"/>
</dbReference>
<protein>
    <submittedName>
        <fullName evidence="1">Uncharacterized protein</fullName>
    </submittedName>
</protein>
<proteinExistence type="predicted"/>
<accession>A0A5C8PDT9</accession>